<comment type="caution">
    <text evidence="4">The sequence shown here is derived from an EMBL/GenBank/DDBJ whole genome shotgun (WGS) entry which is preliminary data.</text>
</comment>
<dbReference type="SUPFAM" id="SSF110857">
    <property type="entry name" value="Gamma-glutamyl cyclotransferase-like"/>
    <property type="match status" value="1"/>
</dbReference>
<name>A0ABP8QG03_9GAMM</name>
<evidence type="ECO:0000256" key="1">
    <source>
        <dbReference type="ARBA" id="ARBA00008861"/>
    </source>
</evidence>
<dbReference type="InterPro" id="IPR036568">
    <property type="entry name" value="GGCT-like_sf"/>
</dbReference>
<evidence type="ECO:0000256" key="2">
    <source>
        <dbReference type="RuleBase" id="RU367036"/>
    </source>
</evidence>
<dbReference type="PANTHER" id="PTHR12510:SF4">
    <property type="entry name" value="GAMMA-GLUTAMYLAMINECYCLOTRANSFERASE"/>
    <property type="match status" value="1"/>
</dbReference>
<gene>
    <name evidence="4" type="ORF">GCM10023095_24910</name>
</gene>
<evidence type="ECO:0000313" key="4">
    <source>
        <dbReference type="EMBL" id="GAA4501574.1"/>
    </source>
</evidence>
<dbReference type="InterPro" id="IPR013024">
    <property type="entry name" value="GGCT-like"/>
</dbReference>
<keyword evidence="5" id="KW-1185">Reference proteome</keyword>
<dbReference type="RefSeq" id="WP_345013584.1">
    <property type="nucleotide sequence ID" value="NZ_BAABFC010000017.1"/>
</dbReference>
<evidence type="ECO:0000259" key="3">
    <source>
        <dbReference type="Pfam" id="PF06094"/>
    </source>
</evidence>
<dbReference type="EMBL" id="BAABFC010000017">
    <property type="protein sequence ID" value="GAA4501574.1"/>
    <property type="molecule type" value="Genomic_DNA"/>
</dbReference>
<dbReference type="Pfam" id="PF06094">
    <property type="entry name" value="GGACT"/>
    <property type="match status" value="1"/>
</dbReference>
<sequence>MALVWVYGTLRRGEGNHGLLTDCAYLGQWWSPPCFYLLDLGEYPGVITGQQAVLGEIYVVDEPTLARLDRLEEVPVEYDHGRLRTPWGEALYYHYRGPTRGLAAIASGDWRARYVC</sequence>
<organism evidence="4 5">
    <name type="scientific">Pseudaeromonas paramecii</name>
    <dbReference type="NCBI Taxonomy" id="2138166"/>
    <lineage>
        <taxon>Bacteria</taxon>
        <taxon>Pseudomonadati</taxon>
        <taxon>Pseudomonadota</taxon>
        <taxon>Gammaproteobacteria</taxon>
        <taxon>Aeromonadales</taxon>
        <taxon>Aeromonadaceae</taxon>
        <taxon>Pseudaeromonas</taxon>
    </lineage>
</organism>
<dbReference type="InterPro" id="IPR039126">
    <property type="entry name" value="GGACT"/>
</dbReference>
<dbReference type="Proteomes" id="UP001501321">
    <property type="component" value="Unassembled WGS sequence"/>
</dbReference>
<accession>A0ABP8QG03</accession>
<comment type="similarity">
    <text evidence="1 2">Belongs to the gamma-glutamylcyclotransferase family.</text>
</comment>
<proteinExistence type="inferred from homology"/>
<protein>
    <recommendedName>
        <fullName evidence="2">Gamma-glutamylcyclotransferase family protein</fullName>
    </recommendedName>
</protein>
<dbReference type="CDD" id="cd06661">
    <property type="entry name" value="GGCT_like"/>
    <property type="match status" value="1"/>
</dbReference>
<dbReference type="InterPro" id="IPR009288">
    <property type="entry name" value="AIG2-like_dom"/>
</dbReference>
<evidence type="ECO:0000313" key="5">
    <source>
        <dbReference type="Proteomes" id="UP001501321"/>
    </source>
</evidence>
<dbReference type="Gene3D" id="3.10.490.10">
    <property type="entry name" value="Gamma-glutamyl cyclotransferase-like"/>
    <property type="match status" value="1"/>
</dbReference>
<feature type="domain" description="Gamma-glutamylcyclotransferase AIG2-like" evidence="3">
    <location>
        <begin position="4"/>
        <end position="111"/>
    </location>
</feature>
<reference evidence="5" key="1">
    <citation type="journal article" date="2019" name="Int. J. Syst. Evol. Microbiol.">
        <title>The Global Catalogue of Microorganisms (GCM) 10K type strain sequencing project: providing services to taxonomists for standard genome sequencing and annotation.</title>
        <authorList>
            <consortium name="The Broad Institute Genomics Platform"/>
            <consortium name="The Broad Institute Genome Sequencing Center for Infectious Disease"/>
            <person name="Wu L."/>
            <person name="Ma J."/>
        </authorList>
    </citation>
    <scope>NUCLEOTIDE SEQUENCE [LARGE SCALE GENOMIC DNA]</scope>
    <source>
        <strain evidence="5">JCM 32226</strain>
    </source>
</reference>
<dbReference type="PANTHER" id="PTHR12510">
    <property type="entry name" value="TROPONIN C-AKIN-1 PROTEIN"/>
    <property type="match status" value="1"/>
</dbReference>